<protein>
    <submittedName>
        <fullName evidence="1">Uncharacterized protein</fullName>
    </submittedName>
</protein>
<evidence type="ECO:0000313" key="1">
    <source>
        <dbReference type="EMBL" id="JAC75407.1"/>
    </source>
</evidence>
<name>A0A061RR89_9CHLO</name>
<organism evidence="1">
    <name type="scientific">Tetraselmis sp. GSL018</name>
    <dbReference type="NCBI Taxonomy" id="582737"/>
    <lineage>
        <taxon>Eukaryota</taxon>
        <taxon>Viridiplantae</taxon>
        <taxon>Chlorophyta</taxon>
        <taxon>core chlorophytes</taxon>
        <taxon>Chlorodendrophyceae</taxon>
        <taxon>Chlorodendrales</taxon>
        <taxon>Chlorodendraceae</taxon>
        <taxon>Tetraselmis</taxon>
    </lineage>
</organism>
<accession>A0A061RR89</accession>
<feature type="non-terminal residue" evidence="1">
    <location>
        <position position="39"/>
    </location>
</feature>
<reference evidence="1" key="1">
    <citation type="submission" date="2014-05" db="EMBL/GenBank/DDBJ databases">
        <title>The transcriptome of the halophilic microalga Tetraselmis sp. GSL018 isolated from the Great Salt Lake, Utah.</title>
        <authorList>
            <person name="Jinkerson R.E."/>
            <person name="D'Adamo S."/>
            <person name="Posewitz M.C."/>
        </authorList>
    </citation>
    <scope>NUCLEOTIDE SEQUENCE</scope>
    <source>
        <strain evidence="1">GSL018</strain>
    </source>
</reference>
<proteinExistence type="predicted"/>
<dbReference type="AlphaFoldDB" id="A0A061RR89"/>
<sequence>MVDSLTWSEDGFLTLLEKLVGEAGHLQNSLPDLVPKEDR</sequence>
<gene>
    <name evidence="1" type="ORF">TSPGSL018_23170</name>
</gene>
<dbReference type="EMBL" id="GBEZ01010247">
    <property type="protein sequence ID" value="JAC75407.1"/>
    <property type="molecule type" value="Transcribed_RNA"/>
</dbReference>